<protein>
    <submittedName>
        <fullName evidence="1">Uncharacterized protein</fullName>
    </submittedName>
</protein>
<dbReference type="Proteomes" id="UP000325579">
    <property type="component" value="Unassembled WGS sequence"/>
</dbReference>
<dbReference type="RefSeq" id="XP_031939148.1">
    <property type="nucleotide sequence ID" value="XM_032082608.1"/>
</dbReference>
<proteinExistence type="predicted"/>
<gene>
    <name evidence="1" type="ORF">BDV37DRAFT_254110</name>
</gene>
<evidence type="ECO:0000313" key="2">
    <source>
        <dbReference type="Proteomes" id="UP000325579"/>
    </source>
</evidence>
<keyword evidence="2" id="KW-1185">Reference proteome</keyword>
<name>A0A5N7D6B1_9EURO</name>
<sequence length="78" mass="8762">MGEKLKNIVRCLFASAFWHPPHRVAASPLPANENHGTWLGKELLSHTAIARCRSIHHQTAFLLIGTGRYHSHTPDRSN</sequence>
<accession>A0A5N7D6B1</accession>
<dbReference type="EMBL" id="ML736796">
    <property type="protein sequence ID" value="KAE8401829.1"/>
    <property type="molecule type" value="Genomic_DNA"/>
</dbReference>
<evidence type="ECO:0000313" key="1">
    <source>
        <dbReference type="EMBL" id="KAE8401829.1"/>
    </source>
</evidence>
<organism evidence="1 2">
    <name type="scientific">Aspergillus pseudonomiae</name>
    <dbReference type="NCBI Taxonomy" id="1506151"/>
    <lineage>
        <taxon>Eukaryota</taxon>
        <taxon>Fungi</taxon>
        <taxon>Dikarya</taxon>
        <taxon>Ascomycota</taxon>
        <taxon>Pezizomycotina</taxon>
        <taxon>Eurotiomycetes</taxon>
        <taxon>Eurotiomycetidae</taxon>
        <taxon>Eurotiales</taxon>
        <taxon>Aspergillaceae</taxon>
        <taxon>Aspergillus</taxon>
        <taxon>Aspergillus subgen. Circumdati</taxon>
    </lineage>
</organism>
<reference evidence="1 2" key="1">
    <citation type="submission" date="2019-04" db="EMBL/GenBank/DDBJ databases">
        <authorList>
            <consortium name="DOE Joint Genome Institute"/>
            <person name="Mondo S."/>
            <person name="Kjaerbolling I."/>
            <person name="Vesth T."/>
            <person name="Frisvad J.C."/>
            <person name="Nybo J.L."/>
            <person name="Theobald S."/>
            <person name="Kildgaard S."/>
            <person name="Isbrandt T."/>
            <person name="Kuo A."/>
            <person name="Sato A."/>
            <person name="Lyhne E.K."/>
            <person name="Kogle M.E."/>
            <person name="Wiebenga A."/>
            <person name="Kun R.S."/>
            <person name="Lubbers R.J."/>
            <person name="Makela M.R."/>
            <person name="Barry K."/>
            <person name="Chovatia M."/>
            <person name="Clum A."/>
            <person name="Daum C."/>
            <person name="Haridas S."/>
            <person name="He G."/>
            <person name="LaButti K."/>
            <person name="Lipzen A."/>
            <person name="Riley R."/>
            <person name="Salamov A."/>
            <person name="Simmons B.A."/>
            <person name="Magnuson J.K."/>
            <person name="Henrissat B."/>
            <person name="Mortensen U.H."/>
            <person name="Larsen T.O."/>
            <person name="Devries R.P."/>
            <person name="Grigoriev I.V."/>
            <person name="Machida M."/>
            <person name="Baker S.E."/>
            <person name="Andersen M.R."/>
            <person name="Cantor M.N."/>
            <person name="Hua S.X."/>
        </authorList>
    </citation>
    <scope>NUCLEOTIDE SEQUENCE [LARGE SCALE GENOMIC DNA]</scope>
    <source>
        <strain evidence="1 2">CBS 119388</strain>
    </source>
</reference>
<dbReference type="GeneID" id="43667299"/>
<dbReference type="AlphaFoldDB" id="A0A5N7D6B1"/>